<dbReference type="PANTHER" id="PTHR10264:SF66">
    <property type="entry name" value="BAND 7 DOMAIN-CONTAINING PROTEIN"/>
    <property type="match status" value="1"/>
</dbReference>
<evidence type="ECO:0000313" key="2">
    <source>
        <dbReference type="Proteomes" id="UP000095283"/>
    </source>
</evidence>
<sequence length="97" mass="10818">MLSERDAIASRVEIKDIRLPHQLMRSMAAEAEAVRQARAAVIAAEGERNASRHSYTVLDGCGRCHMHEHHNHSTSISPNFDTCSGTKKNRSQFTTKT</sequence>
<feature type="compositionally biased region" description="Polar residues" evidence="1">
    <location>
        <begin position="73"/>
        <end position="97"/>
    </location>
</feature>
<dbReference type="PANTHER" id="PTHR10264">
    <property type="entry name" value="BAND 7 PROTEIN-RELATED"/>
    <property type="match status" value="1"/>
</dbReference>
<dbReference type="InterPro" id="IPR043202">
    <property type="entry name" value="Band-7_stomatin-like"/>
</dbReference>
<accession>A0A1I7WPT1</accession>
<dbReference type="GO" id="GO:0005886">
    <property type="term" value="C:plasma membrane"/>
    <property type="evidence" value="ECO:0007669"/>
    <property type="project" value="InterPro"/>
</dbReference>
<evidence type="ECO:0000256" key="1">
    <source>
        <dbReference type="SAM" id="MobiDB-lite"/>
    </source>
</evidence>
<proteinExistence type="predicted"/>
<feature type="region of interest" description="Disordered" evidence="1">
    <location>
        <begin position="69"/>
        <end position="97"/>
    </location>
</feature>
<protein>
    <submittedName>
        <fullName evidence="3">Uncharacterized protein</fullName>
    </submittedName>
</protein>
<dbReference type="Gene3D" id="6.10.250.2090">
    <property type="match status" value="1"/>
</dbReference>
<reference evidence="3" key="1">
    <citation type="submission" date="2016-11" db="UniProtKB">
        <authorList>
            <consortium name="WormBaseParasite"/>
        </authorList>
    </citation>
    <scope>IDENTIFICATION</scope>
</reference>
<name>A0A1I7WPT1_HETBA</name>
<dbReference type="WBParaSite" id="Hba_07084">
    <property type="protein sequence ID" value="Hba_07084"/>
    <property type="gene ID" value="Hba_07084"/>
</dbReference>
<organism evidence="2 3">
    <name type="scientific">Heterorhabditis bacteriophora</name>
    <name type="common">Entomopathogenic nematode worm</name>
    <dbReference type="NCBI Taxonomy" id="37862"/>
    <lineage>
        <taxon>Eukaryota</taxon>
        <taxon>Metazoa</taxon>
        <taxon>Ecdysozoa</taxon>
        <taxon>Nematoda</taxon>
        <taxon>Chromadorea</taxon>
        <taxon>Rhabditida</taxon>
        <taxon>Rhabditina</taxon>
        <taxon>Rhabditomorpha</taxon>
        <taxon>Strongyloidea</taxon>
        <taxon>Heterorhabditidae</taxon>
        <taxon>Heterorhabditis</taxon>
    </lineage>
</organism>
<evidence type="ECO:0000313" key="3">
    <source>
        <dbReference type="WBParaSite" id="Hba_07084"/>
    </source>
</evidence>
<dbReference type="PRINTS" id="PR00721">
    <property type="entry name" value="STOMATIN"/>
</dbReference>
<keyword evidence="2" id="KW-1185">Reference proteome</keyword>
<dbReference type="Proteomes" id="UP000095283">
    <property type="component" value="Unplaced"/>
</dbReference>
<dbReference type="AlphaFoldDB" id="A0A1I7WPT1"/>
<dbReference type="InterPro" id="IPR001972">
    <property type="entry name" value="Stomatin_HflK_fam"/>
</dbReference>